<protein>
    <submittedName>
        <fullName evidence="7">Uncharacterized protein</fullName>
    </submittedName>
</protein>
<comment type="caution">
    <text evidence="7">The sequence shown here is derived from an EMBL/GenBank/DDBJ whole genome shotgun (WGS) entry which is preliminary data.</text>
</comment>
<dbReference type="InterPro" id="IPR001611">
    <property type="entry name" value="Leu-rich_rpt"/>
</dbReference>
<comment type="subcellular location">
    <subcellularLocation>
        <location evidence="1">Membrane</location>
    </subcellularLocation>
</comment>
<gene>
    <name evidence="7" type="ORF">Nepgr_000926</name>
</gene>
<keyword evidence="4" id="KW-0677">Repeat</keyword>
<dbReference type="AlphaFoldDB" id="A0AAD3RVS0"/>
<dbReference type="Gene3D" id="3.80.10.10">
    <property type="entry name" value="Ribonuclease Inhibitor"/>
    <property type="match status" value="2"/>
</dbReference>
<name>A0AAD3RVS0_NEPGR</name>
<dbReference type="EMBL" id="BSYO01000001">
    <property type="protein sequence ID" value="GMG99086.1"/>
    <property type="molecule type" value="Genomic_DNA"/>
</dbReference>
<dbReference type="InterPro" id="IPR032675">
    <property type="entry name" value="LRR_dom_sf"/>
</dbReference>
<evidence type="ECO:0000256" key="2">
    <source>
        <dbReference type="ARBA" id="ARBA00022614"/>
    </source>
</evidence>
<dbReference type="PANTHER" id="PTHR48057:SF7">
    <property type="entry name" value="LEUCINE-RICH REPEAT SERINE_THREONINE-PROTEIN KINASE 1"/>
    <property type="match status" value="1"/>
</dbReference>
<dbReference type="Pfam" id="PF13855">
    <property type="entry name" value="LRR_8"/>
    <property type="match status" value="2"/>
</dbReference>
<evidence type="ECO:0000256" key="1">
    <source>
        <dbReference type="ARBA" id="ARBA00004370"/>
    </source>
</evidence>
<reference evidence="7" key="1">
    <citation type="submission" date="2023-05" db="EMBL/GenBank/DDBJ databases">
        <title>Nepenthes gracilis genome sequencing.</title>
        <authorList>
            <person name="Fukushima K."/>
        </authorList>
    </citation>
    <scope>NUCLEOTIDE SEQUENCE</scope>
    <source>
        <strain evidence="7">SING2019-196</strain>
    </source>
</reference>
<dbReference type="PANTHER" id="PTHR48057">
    <property type="entry name" value="LEUCINE-RICH REPEAT SERINE/THREONINE-PROTEIN KINASE 1"/>
    <property type="match status" value="1"/>
</dbReference>
<dbReference type="FunFam" id="3.80.10.10:FF:000221">
    <property type="entry name" value="Leucine-rich repeat receptor-like protein kinase PXL1"/>
    <property type="match status" value="1"/>
</dbReference>
<evidence type="ECO:0000256" key="4">
    <source>
        <dbReference type="ARBA" id="ARBA00022737"/>
    </source>
</evidence>
<keyword evidence="6" id="KW-0325">Glycoprotein</keyword>
<dbReference type="InterPro" id="IPR052595">
    <property type="entry name" value="LRRC69/RLP"/>
</dbReference>
<organism evidence="7 8">
    <name type="scientific">Nepenthes gracilis</name>
    <name type="common">Slender pitcher plant</name>
    <dbReference type="NCBI Taxonomy" id="150966"/>
    <lineage>
        <taxon>Eukaryota</taxon>
        <taxon>Viridiplantae</taxon>
        <taxon>Streptophyta</taxon>
        <taxon>Embryophyta</taxon>
        <taxon>Tracheophyta</taxon>
        <taxon>Spermatophyta</taxon>
        <taxon>Magnoliopsida</taxon>
        <taxon>eudicotyledons</taxon>
        <taxon>Gunneridae</taxon>
        <taxon>Pentapetalae</taxon>
        <taxon>Caryophyllales</taxon>
        <taxon>Nepenthaceae</taxon>
        <taxon>Nepenthes</taxon>
    </lineage>
</organism>
<sequence length="379" mass="41360">MVFTSSTVLHDPCPLQAYSPAPQYLTLPAESEAGTTNKNASKISALSPSPPTLRLLPLLFLVLLNSITFSVNSQSLDGQLSILLTVKHQWGNLPALGGWNSTGSPSSICDLKYLPTLVLSWNYLLGEFPTDLYSCSKVQTLGLSQNYFVGQIPDDIDSLPNLQYLGLTGNNFTGDIPRAIGHLQKLMVLIINQNFLNGTFPADIGNLSKPEYLELAYNELTPMKIPPECGKLWMLRMTYLYWYENGLSGEIPSSILALNLTEIDLSDNNLAGSIPGDFVKLEELKILNLFYNQLSDQIATSLGLLPKLTDFNLFQNKLSGVLPPELGLHLRLESFQVCDNQLSGSLPENHFAGGVLLGVVALSNNLTTPIPNPLLIAAL</sequence>
<evidence type="ECO:0000256" key="3">
    <source>
        <dbReference type="ARBA" id="ARBA00022729"/>
    </source>
</evidence>
<evidence type="ECO:0000256" key="6">
    <source>
        <dbReference type="ARBA" id="ARBA00023180"/>
    </source>
</evidence>
<evidence type="ECO:0000313" key="7">
    <source>
        <dbReference type="EMBL" id="GMG99086.1"/>
    </source>
</evidence>
<dbReference type="Proteomes" id="UP001279734">
    <property type="component" value="Unassembled WGS sequence"/>
</dbReference>
<evidence type="ECO:0000313" key="8">
    <source>
        <dbReference type="Proteomes" id="UP001279734"/>
    </source>
</evidence>
<evidence type="ECO:0000256" key="5">
    <source>
        <dbReference type="ARBA" id="ARBA00023136"/>
    </source>
</evidence>
<keyword evidence="8" id="KW-1185">Reference proteome</keyword>
<dbReference type="GO" id="GO:0016020">
    <property type="term" value="C:membrane"/>
    <property type="evidence" value="ECO:0007669"/>
    <property type="project" value="UniProtKB-SubCell"/>
</dbReference>
<keyword evidence="5" id="KW-0472">Membrane</keyword>
<dbReference type="SUPFAM" id="SSF52058">
    <property type="entry name" value="L domain-like"/>
    <property type="match status" value="1"/>
</dbReference>
<keyword evidence="3" id="KW-0732">Signal</keyword>
<keyword evidence="2" id="KW-0433">Leucine-rich repeat</keyword>
<proteinExistence type="predicted"/>
<accession>A0AAD3RVS0</accession>
<dbReference type="FunFam" id="3.80.10.10:FF:000041">
    <property type="entry name" value="LRR receptor-like serine/threonine-protein kinase ERECTA"/>
    <property type="match status" value="1"/>
</dbReference>